<dbReference type="InterPro" id="IPR045038">
    <property type="entry name" value="AIG2-like"/>
</dbReference>
<dbReference type="CDD" id="cd06661">
    <property type="entry name" value="GGCT_like"/>
    <property type="match status" value="1"/>
</dbReference>
<dbReference type="Proteomes" id="UP000192917">
    <property type="component" value="Unassembled WGS sequence"/>
</dbReference>
<dbReference type="GO" id="GO:0016740">
    <property type="term" value="F:transferase activity"/>
    <property type="evidence" value="ECO:0007669"/>
    <property type="project" value="UniProtKB-KW"/>
</dbReference>
<proteinExistence type="predicted"/>
<protein>
    <recommendedName>
        <fullName evidence="2">Putative gamma-glutamylcyclotransferase</fullName>
    </recommendedName>
</protein>
<dbReference type="EMBL" id="FWZX01000001">
    <property type="protein sequence ID" value="SME87952.1"/>
    <property type="molecule type" value="Genomic_DNA"/>
</dbReference>
<dbReference type="PANTHER" id="PTHR31544:SF4">
    <property type="entry name" value="GAMMA-GLUTAMYLCYCLOTRANSFERASE-RELATED"/>
    <property type="match status" value="1"/>
</dbReference>
<dbReference type="Pfam" id="PF06094">
    <property type="entry name" value="GGACT"/>
    <property type="match status" value="1"/>
</dbReference>
<dbReference type="STRING" id="560819.SAMN05428998_10131"/>
<keyword evidence="5" id="KW-1185">Reference proteome</keyword>
<dbReference type="SUPFAM" id="SSF110857">
    <property type="entry name" value="Gamma-glutamyl cyclotransferase-like"/>
    <property type="match status" value="1"/>
</dbReference>
<dbReference type="PANTHER" id="PTHR31544">
    <property type="entry name" value="AIG2-LIKE PROTEIN D"/>
    <property type="match status" value="1"/>
</dbReference>
<keyword evidence="1 4" id="KW-0808">Transferase</keyword>
<accession>A0A1Y6B751</accession>
<dbReference type="AlphaFoldDB" id="A0A1Y6B751"/>
<reference evidence="4 5" key="1">
    <citation type="submission" date="2017-04" db="EMBL/GenBank/DDBJ databases">
        <authorList>
            <person name="Afonso C.L."/>
            <person name="Miller P.J."/>
            <person name="Scott M.A."/>
            <person name="Spackman E."/>
            <person name="Goraichik I."/>
            <person name="Dimitrov K.M."/>
            <person name="Suarez D.L."/>
            <person name="Swayne D.E."/>
        </authorList>
    </citation>
    <scope>NUCLEOTIDE SEQUENCE [LARGE SCALE GENOMIC DNA]</scope>
    <source>
        <strain evidence="4 5">USBA 355</strain>
    </source>
</reference>
<gene>
    <name evidence="4" type="ORF">SAMN05428998_10131</name>
</gene>
<organism evidence="4 5">
    <name type="scientific">Tistlia consotensis USBA 355</name>
    <dbReference type="NCBI Taxonomy" id="560819"/>
    <lineage>
        <taxon>Bacteria</taxon>
        <taxon>Pseudomonadati</taxon>
        <taxon>Pseudomonadota</taxon>
        <taxon>Alphaproteobacteria</taxon>
        <taxon>Rhodospirillales</taxon>
        <taxon>Rhodovibrionaceae</taxon>
        <taxon>Tistlia</taxon>
    </lineage>
</organism>
<feature type="domain" description="Gamma-glutamylcyclotransferase AIG2-like" evidence="3">
    <location>
        <begin position="3"/>
        <end position="114"/>
    </location>
</feature>
<name>A0A1Y6B751_9PROT</name>
<evidence type="ECO:0000256" key="2">
    <source>
        <dbReference type="ARBA" id="ARBA00030602"/>
    </source>
</evidence>
<evidence type="ECO:0000313" key="4">
    <source>
        <dbReference type="EMBL" id="SME87952.1"/>
    </source>
</evidence>
<evidence type="ECO:0000313" key="5">
    <source>
        <dbReference type="Proteomes" id="UP000192917"/>
    </source>
</evidence>
<dbReference type="Gene3D" id="3.10.490.10">
    <property type="entry name" value="Gamma-glutamyl cyclotransferase-like"/>
    <property type="match status" value="1"/>
</dbReference>
<dbReference type="InterPro" id="IPR013024">
    <property type="entry name" value="GGCT-like"/>
</dbReference>
<dbReference type="InterPro" id="IPR009288">
    <property type="entry name" value="AIG2-like_dom"/>
</dbReference>
<dbReference type="RefSeq" id="WP_085120407.1">
    <property type="nucleotide sequence ID" value="NZ_FWZX01000001.1"/>
</dbReference>
<dbReference type="InterPro" id="IPR036568">
    <property type="entry name" value="GGCT-like_sf"/>
</dbReference>
<sequence length="175" mass="19541">MRFFFYGTLLDADVRRLVLSESHARLELAPATLSGWVRTPARHGSFPVVRRHPGGRVRGLLAEGIDLAGLHRMAHFEGDGYTVGRQAVAAGGGLVEAHVFLPERRGLCLAGDWTLHDWQRRHKRRFLPRVERWMSEFGAAGPWSGDLSWHARRRIAGIARQAGDLPPGAWLRLAA</sequence>
<evidence type="ECO:0000259" key="3">
    <source>
        <dbReference type="Pfam" id="PF06094"/>
    </source>
</evidence>
<evidence type="ECO:0000256" key="1">
    <source>
        <dbReference type="ARBA" id="ARBA00022679"/>
    </source>
</evidence>